<keyword evidence="13 15" id="KW-1015">Disulfide bond</keyword>
<dbReference type="Pfam" id="PF19236">
    <property type="entry name" value="ADAMTS_CR_3"/>
    <property type="match status" value="1"/>
</dbReference>
<dbReference type="InterPro" id="IPR024079">
    <property type="entry name" value="MetalloPept_cat_dom_sf"/>
</dbReference>
<keyword evidence="10 15" id="KW-0862">Zinc</keyword>
<dbReference type="Pfam" id="PF08686">
    <property type="entry name" value="PLAC"/>
    <property type="match status" value="1"/>
</dbReference>
<evidence type="ECO:0000256" key="5">
    <source>
        <dbReference type="ARBA" id="ARBA00022685"/>
    </source>
</evidence>
<gene>
    <name evidence="20" type="primary">LOC102803394</name>
</gene>
<feature type="binding site" evidence="15">
    <location>
        <position position="492"/>
    </location>
    <ligand>
        <name>Zn(2+)</name>
        <dbReference type="ChEBI" id="CHEBI:29105"/>
        <note>catalytic</note>
    </ligand>
</feature>
<keyword evidence="6 15" id="KW-0479">Metal-binding</keyword>
<dbReference type="InterPro" id="IPR010294">
    <property type="entry name" value="ADAMTS_spacer1"/>
</dbReference>
<evidence type="ECO:0000256" key="4">
    <source>
        <dbReference type="ARBA" id="ARBA00022670"/>
    </source>
</evidence>
<evidence type="ECO:0000259" key="18">
    <source>
        <dbReference type="PROSITE" id="PS50900"/>
    </source>
</evidence>
<keyword evidence="12" id="KW-0865">Zymogen</keyword>
<dbReference type="Gene3D" id="3.40.390.10">
    <property type="entry name" value="Collagenase (Catalytic Domain)"/>
    <property type="match status" value="1"/>
</dbReference>
<feature type="domain" description="PLAC" evidence="18">
    <location>
        <begin position="1096"/>
        <end position="1133"/>
    </location>
</feature>
<comment type="subcellular location">
    <subcellularLocation>
        <location evidence="1">Secreted</location>
        <location evidence="1">Extracellular space</location>
        <location evidence="1">Extracellular matrix</location>
    </subcellularLocation>
</comment>
<evidence type="ECO:0000256" key="2">
    <source>
        <dbReference type="ARBA" id="ARBA00022525"/>
    </source>
</evidence>
<keyword evidence="19" id="KW-1185">Reference proteome</keyword>
<evidence type="ECO:0000256" key="14">
    <source>
        <dbReference type="ARBA" id="ARBA00023180"/>
    </source>
</evidence>
<evidence type="ECO:0000256" key="13">
    <source>
        <dbReference type="ARBA" id="ARBA00023157"/>
    </source>
</evidence>
<dbReference type="CDD" id="cd04273">
    <property type="entry name" value="ZnMc_ADAMTS_like"/>
    <property type="match status" value="1"/>
</dbReference>
<reference evidence="20" key="1">
    <citation type="submission" date="2025-08" db="UniProtKB">
        <authorList>
            <consortium name="RefSeq"/>
        </authorList>
    </citation>
    <scope>IDENTIFICATION</scope>
    <source>
        <tissue evidence="20">Testes</tissue>
    </source>
</reference>
<dbReference type="PANTHER" id="PTHR13723">
    <property type="entry name" value="ADAMTS A DISINTEGRIN AND METALLOPROTEASE WITH THROMBOSPONDIN MOTIFS PROTEASE"/>
    <property type="match status" value="1"/>
</dbReference>
<dbReference type="RefSeq" id="XP_006811817.1">
    <property type="nucleotide sequence ID" value="XM_006811754.1"/>
</dbReference>
<dbReference type="Gene3D" id="3.40.1620.60">
    <property type="match status" value="1"/>
</dbReference>
<dbReference type="Pfam" id="PF01421">
    <property type="entry name" value="Reprolysin"/>
    <property type="match status" value="1"/>
</dbReference>
<dbReference type="InterPro" id="IPR045371">
    <property type="entry name" value="ADAMTS_CR_3"/>
</dbReference>
<dbReference type="PROSITE" id="PS50092">
    <property type="entry name" value="TSP1"/>
    <property type="match status" value="3"/>
</dbReference>
<dbReference type="PANTHER" id="PTHR13723:SF293">
    <property type="entry name" value="A DISINTEGRIN AND METALLOPROTEINASE WITH THROMBOSPONDIN MOTIFS 18"/>
    <property type="match status" value="1"/>
</dbReference>
<accession>A0ABM0LVM6</accession>
<organism evidence="19 20">
    <name type="scientific">Saccoglossus kowalevskii</name>
    <name type="common">Acorn worm</name>
    <dbReference type="NCBI Taxonomy" id="10224"/>
    <lineage>
        <taxon>Eukaryota</taxon>
        <taxon>Metazoa</taxon>
        <taxon>Hemichordata</taxon>
        <taxon>Enteropneusta</taxon>
        <taxon>Harrimaniidae</taxon>
        <taxon>Saccoglossus</taxon>
    </lineage>
</organism>
<dbReference type="SUPFAM" id="SSF82895">
    <property type="entry name" value="TSP-1 type 1 repeat"/>
    <property type="match status" value="3"/>
</dbReference>
<keyword evidence="8" id="KW-0677">Repeat</keyword>
<name>A0ABM0LVM6_SACKO</name>
<evidence type="ECO:0000256" key="1">
    <source>
        <dbReference type="ARBA" id="ARBA00004498"/>
    </source>
</evidence>
<dbReference type="InterPro" id="IPR002870">
    <property type="entry name" value="Peptidase_M12B_N"/>
</dbReference>
<keyword evidence="3" id="KW-0272">Extracellular matrix</keyword>
<dbReference type="Pfam" id="PF19030">
    <property type="entry name" value="TSP1_ADAMTS"/>
    <property type="match status" value="2"/>
</dbReference>
<keyword evidence="16" id="KW-0812">Transmembrane</keyword>
<dbReference type="InterPro" id="IPR000884">
    <property type="entry name" value="TSP1_rpt"/>
</dbReference>
<dbReference type="PROSITE" id="PS50900">
    <property type="entry name" value="PLAC"/>
    <property type="match status" value="1"/>
</dbReference>
<dbReference type="Gene3D" id="2.60.120.830">
    <property type="match status" value="1"/>
</dbReference>
<evidence type="ECO:0000256" key="9">
    <source>
        <dbReference type="ARBA" id="ARBA00022801"/>
    </source>
</evidence>
<evidence type="ECO:0000256" key="12">
    <source>
        <dbReference type="ARBA" id="ARBA00023145"/>
    </source>
</evidence>
<comment type="caution">
    <text evidence="15">Lacks conserved residue(s) required for the propagation of feature annotation.</text>
</comment>
<dbReference type="GeneID" id="102803394"/>
<dbReference type="InterPro" id="IPR013273">
    <property type="entry name" value="ADAMTS/ADAMTS-like"/>
</dbReference>
<sequence>MTSVRTGVSTYVKDCIKTGVKEGIKTSVRTGVTTCVKAGVTAVCVSSGGHVLDRIDCWIYLPIGTITTILPFVMNIFVMVSFLGHASSASAGNGITEEPVYEMVIPVQIDEHGEYLSHNLWPHRSKRDNTENVEQIHYSVSGYGQDFRLQLEPNEKLITPGLSLQWRRKESTYTTELDITEHCFYRGRLLSHKNTTVAISTCNGLRGLLRTEDEDYLLEPLPVHLHTVHNVNQETEHQPHMLYKRSNLHRVLRNTEEHGEMFHSNNSHKQHYCGRKKNTAPLNYQIIVQDMDKYAPPYLHILIHQPHVPMKPFILNDEYMDGSIREKRSIGSNEIPTSRSVETLVVVDEKMLENHGSENVTTYVLTVLNMVSSLFQDGSIGDSVDIALVSLVLLEDAQAGLSISNHADHSLQSFCQWQSTLQSLNGSRHDHAILLTGMDICSYKNEPCDTLGFAPINGMCSKYRSCTINEDTGLGLAFTIAHESGHNFGMIHDGEGNDCSKSRGHIMSPTMTGNNNGIFSWSQCSREYLENFLSSSKAVCLLDQPAAITGYEFPAKLPGELYDADMQCKWQFGESAKLCTFDFGKSLCKALWCHKNQRQCETKFLPAAEGTSCGHSKWCRRGVCVNYGDAGPSVIHGNWSAYAEYGECSRTCGGGITYKERECNNPKPQYGGRYCQGDSKSYRMCNIQDCPSNDIDFRSQQCAAYNSKPFRGFYYKWKPYTHVDRKESCKLYCIAEDYDFFFALSSKVMDGTPCREDSLDVCVNGKCESVGCDHVLGSSTRFDGCGVCNGDNTTCDFIKGVFMEQPAHNDYYPIVVVPEGARNILVEEVNISSSYLAIRNEHHEYYLTGDWTVDWPGEFKMAGTSFVYSREYNKPESLSAPGPTNEEIVIELLLQGMNPGVKYFYALSNSDNGTVKEQIYNYTWSAIMTECSVTCAGGEMTTISQCWRDYKEQVDESYCDLELKPHSGSYPCNLEPCPASWVLSEWGDCDRKCGGGRQKRKVQCIRQITQTRQKSVKAAFCPGSRPQRWMTCNTQECPPKWIAAKWSQCTKTCGGGFQARQVTCRSTNQGGLATSCIASEKPTTSQTCNKDPCPRQDPDCVDLFDWCHLVPRHNVCDHKFYGIKCCKSCTRGKR</sequence>
<dbReference type="Pfam" id="PF00090">
    <property type="entry name" value="TSP_1"/>
    <property type="match status" value="1"/>
</dbReference>
<keyword evidence="2" id="KW-0964">Secreted</keyword>
<evidence type="ECO:0000256" key="3">
    <source>
        <dbReference type="ARBA" id="ARBA00022530"/>
    </source>
</evidence>
<keyword evidence="16" id="KW-0472">Membrane</keyword>
<evidence type="ECO:0000256" key="11">
    <source>
        <dbReference type="ARBA" id="ARBA00023049"/>
    </source>
</evidence>
<feature type="binding site" evidence="15">
    <location>
        <position position="482"/>
    </location>
    <ligand>
        <name>Zn(2+)</name>
        <dbReference type="ChEBI" id="CHEBI:29105"/>
        <note>catalytic</note>
    </ligand>
</feature>
<dbReference type="InterPro" id="IPR041645">
    <property type="entry name" value="ADAMTS_CR_2"/>
</dbReference>
<keyword evidence="7" id="KW-0732">Signal</keyword>
<dbReference type="InterPro" id="IPR001590">
    <property type="entry name" value="Peptidase_M12B"/>
</dbReference>
<keyword evidence="14" id="KW-0325">Glycoprotein</keyword>
<dbReference type="InterPro" id="IPR036383">
    <property type="entry name" value="TSP1_rpt_sf"/>
</dbReference>
<keyword evidence="4" id="KW-0645">Protease</keyword>
<dbReference type="PROSITE" id="PS50215">
    <property type="entry name" value="ADAM_MEPRO"/>
    <property type="match status" value="1"/>
</dbReference>
<keyword evidence="9" id="KW-0378">Hydrolase</keyword>
<evidence type="ECO:0000259" key="17">
    <source>
        <dbReference type="PROSITE" id="PS50215"/>
    </source>
</evidence>
<feature type="domain" description="Peptidase M12B" evidence="17">
    <location>
        <begin position="339"/>
        <end position="545"/>
    </location>
</feature>
<dbReference type="InterPro" id="IPR050439">
    <property type="entry name" value="ADAMTS_ADAMTS-like"/>
</dbReference>
<evidence type="ECO:0000256" key="7">
    <source>
        <dbReference type="ARBA" id="ARBA00022729"/>
    </source>
</evidence>
<evidence type="ECO:0000256" key="10">
    <source>
        <dbReference type="ARBA" id="ARBA00022833"/>
    </source>
</evidence>
<feature type="transmembrane region" description="Helical" evidence="16">
    <location>
        <begin position="58"/>
        <end position="83"/>
    </location>
</feature>
<feature type="active site" evidence="15">
    <location>
        <position position="483"/>
    </location>
</feature>
<dbReference type="SUPFAM" id="SSF55486">
    <property type="entry name" value="Metalloproteases ('zincins'), catalytic domain"/>
    <property type="match status" value="1"/>
</dbReference>
<dbReference type="Pfam" id="PF05986">
    <property type="entry name" value="ADAMTS_spacer1"/>
    <property type="match status" value="1"/>
</dbReference>
<evidence type="ECO:0000313" key="19">
    <source>
        <dbReference type="Proteomes" id="UP000694865"/>
    </source>
</evidence>
<dbReference type="Gene3D" id="2.20.100.10">
    <property type="entry name" value="Thrombospondin type-1 (TSP1) repeat"/>
    <property type="match status" value="4"/>
</dbReference>
<dbReference type="SMART" id="SM00209">
    <property type="entry name" value="TSP1"/>
    <property type="match status" value="4"/>
</dbReference>
<dbReference type="Pfam" id="PF01562">
    <property type="entry name" value="Pep_M12B_propep"/>
    <property type="match status" value="1"/>
</dbReference>
<dbReference type="Proteomes" id="UP000694865">
    <property type="component" value="Unplaced"/>
</dbReference>
<proteinExistence type="predicted"/>
<evidence type="ECO:0000256" key="6">
    <source>
        <dbReference type="ARBA" id="ARBA00022723"/>
    </source>
</evidence>
<dbReference type="SMART" id="SM00608">
    <property type="entry name" value="ACR"/>
    <property type="match status" value="1"/>
</dbReference>
<protein>
    <submittedName>
        <fullName evidence="20">A disintegrin and metalloproteinase with thrombospondin motifs 18-like</fullName>
    </submittedName>
</protein>
<evidence type="ECO:0000256" key="15">
    <source>
        <dbReference type="PROSITE-ProRule" id="PRU00276"/>
    </source>
</evidence>
<dbReference type="InterPro" id="IPR006586">
    <property type="entry name" value="ADAM_Cys-rich"/>
</dbReference>
<dbReference type="PRINTS" id="PR01857">
    <property type="entry name" value="ADAMTSFAMILY"/>
</dbReference>
<evidence type="ECO:0000256" key="16">
    <source>
        <dbReference type="SAM" id="Phobius"/>
    </source>
</evidence>
<feature type="disulfide bond" evidence="15">
    <location>
        <begin position="460"/>
        <end position="540"/>
    </location>
</feature>
<evidence type="ECO:0000313" key="20">
    <source>
        <dbReference type="RefSeq" id="XP_006811817.1"/>
    </source>
</evidence>
<keyword evidence="5" id="KW-0165">Cleavage on pair of basic residues</keyword>
<dbReference type="InterPro" id="IPR010909">
    <property type="entry name" value="PLAC"/>
</dbReference>
<keyword evidence="11" id="KW-0482">Metalloprotease</keyword>
<feature type="binding site" evidence="15">
    <location>
        <position position="486"/>
    </location>
    <ligand>
        <name>Zn(2+)</name>
        <dbReference type="ChEBI" id="CHEBI:29105"/>
        <note>catalytic</note>
    </ligand>
</feature>
<evidence type="ECO:0000256" key="8">
    <source>
        <dbReference type="ARBA" id="ARBA00022737"/>
    </source>
</evidence>
<dbReference type="Pfam" id="PF17771">
    <property type="entry name" value="ADAMTS_CR_2"/>
    <property type="match status" value="1"/>
</dbReference>
<keyword evidence="16" id="KW-1133">Transmembrane helix</keyword>